<dbReference type="EMBL" id="JBHTMP010000053">
    <property type="protein sequence ID" value="MFD1324610.1"/>
    <property type="molecule type" value="Genomic_DNA"/>
</dbReference>
<proteinExistence type="predicted"/>
<keyword evidence="2" id="KW-1185">Reference proteome</keyword>
<evidence type="ECO:0000313" key="2">
    <source>
        <dbReference type="Proteomes" id="UP001597260"/>
    </source>
</evidence>
<dbReference type="Proteomes" id="UP001597260">
    <property type="component" value="Unassembled WGS sequence"/>
</dbReference>
<protein>
    <submittedName>
        <fullName evidence="1">Uncharacterized protein</fullName>
    </submittedName>
</protein>
<name>A0ABW3YK93_9ACTN</name>
<reference evidence="2" key="1">
    <citation type="journal article" date="2019" name="Int. J. Syst. Evol. Microbiol.">
        <title>The Global Catalogue of Microorganisms (GCM) 10K type strain sequencing project: providing services to taxonomists for standard genome sequencing and annotation.</title>
        <authorList>
            <consortium name="The Broad Institute Genomics Platform"/>
            <consortium name="The Broad Institute Genome Sequencing Center for Infectious Disease"/>
            <person name="Wu L."/>
            <person name="Ma J."/>
        </authorList>
    </citation>
    <scope>NUCLEOTIDE SEQUENCE [LARGE SCALE GENOMIC DNA]</scope>
    <source>
        <strain evidence="2">JCM 31037</strain>
    </source>
</reference>
<organism evidence="1 2">
    <name type="scientific">Micromonospora sonneratiae</name>
    <dbReference type="NCBI Taxonomy" id="1184706"/>
    <lineage>
        <taxon>Bacteria</taxon>
        <taxon>Bacillati</taxon>
        <taxon>Actinomycetota</taxon>
        <taxon>Actinomycetes</taxon>
        <taxon>Micromonosporales</taxon>
        <taxon>Micromonosporaceae</taxon>
        <taxon>Micromonospora</taxon>
    </lineage>
</organism>
<gene>
    <name evidence="1" type="ORF">ACFQ4H_26330</name>
</gene>
<evidence type="ECO:0000313" key="1">
    <source>
        <dbReference type="EMBL" id="MFD1324610.1"/>
    </source>
</evidence>
<comment type="caution">
    <text evidence="1">The sequence shown here is derived from an EMBL/GenBank/DDBJ whole genome shotgun (WGS) entry which is preliminary data.</text>
</comment>
<accession>A0ABW3YK93</accession>
<sequence>MQNIVINESYLRKLQATYAELVDDIDRIYGKIYPYGALPESKVDFTKPFTLHLGGAGFSEAVALVERIDSTRAGLAERFKSARGELNTLEFGIKFLLADSEATEELGTLSAEQFEYFMPQSGGS</sequence>
<dbReference type="RefSeq" id="WP_377575519.1">
    <property type="nucleotide sequence ID" value="NZ_JBHTMP010000053.1"/>
</dbReference>